<dbReference type="AlphaFoldDB" id="A3NWI8"/>
<dbReference type="Proteomes" id="UP000006738">
    <property type="component" value="Chromosome I"/>
</dbReference>
<dbReference type="EMBL" id="CP000572">
    <property type="protein sequence ID" value="ABN91875.1"/>
    <property type="molecule type" value="Genomic_DNA"/>
</dbReference>
<protein>
    <submittedName>
        <fullName evidence="1">Uncharacterized protein</fullName>
    </submittedName>
</protein>
<sequence length="41" mass="4647">MPAKSSIYMPSSRVYMTSLQMRSRAAQRRACAMLAPALKER</sequence>
<proteinExistence type="predicted"/>
<dbReference type="HOGENOM" id="CLU_3266940_0_0_4"/>
<evidence type="ECO:0000313" key="1">
    <source>
        <dbReference type="EMBL" id="ABN91875.1"/>
    </source>
</evidence>
<dbReference type="KEGG" id="bpl:BURPS1106A_2449"/>
<evidence type="ECO:0000313" key="2">
    <source>
        <dbReference type="Proteomes" id="UP000006738"/>
    </source>
</evidence>
<gene>
    <name evidence="1" type="ordered locus">BURPS1106A_2449</name>
</gene>
<organism evidence="1 2">
    <name type="scientific">Burkholderia pseudomallei (strain 1106a)</name>
    <dbReference type="NCBI Taxonomy" id="357348"/>
    <lineage>
        <taxon>Bacteria</taxon>
        <taxon>Pseudomonadati</taxon>
        <taxon>Pseudomonadota</taxon>
        <taxon>Betaproteobacteria</taxon>
        <taxon>Burkholderiales</taxon>
        <taxon>Burkholderiaceae</taxon>
        <taxon>Burkholderia</taxon>
        <taxon>pseudomallei group</taxon>
    </lineage>
</organism>
<accession>A3NWI8</accession>
<reference evidence="1 2" key="1">
    <citation type="submission" date="2007-02" db="EMBL/GenBank/DDBJ databases">
        <authorList>
            <person name="DeShazer D."/>
            <person name="Woods D.E."/>
            <person name="Nierman W.C."/>
        </authorList>
    </citation>
    <scope>NUCLEOTIDE SEQUENCE [LARGE SCALE GENOMIC DNA]</scope>
    <source>
        <strain evidence="1 2">1106a</strain>
    </source>
</reference>
<name>A3NWI8_BURP0</name>